<feature type="transmembrane region" description="Helical" evidence="5">
    <location>
        <begin position="155"/>
        <end position="174"/>
    </location>
</feature>
<feature type="transmembrane region" description="Helical" evidence="5">
    <location>
        <begin position="12"/>
        <end position="32"/>
    </location>
</feature>
<dbReference type="SUPFAM" id="SSF103481">
    <property type="entry name" value="Multidrug resistance efflux transporter EmrE"/>
    <property type="match status" value="2"/>
</dbReference>
<organism evidence="7 8">
    <name type="scientific">Rhizobium daejeonense</name>
    <dbReference type="NCBI Taxonomy" id="240521"/>
    <lineage>
        <taxon>Bacteria</taxon>
        <taxon>Pseudomonadati</taxon>
        <taxon>Pseudomonadota</taxon>
        <taxon>Alphaproteobacteria</taxon>
        <taxon>Hyphomicrobiales</taxon>
        <taxon>Rhizobiaceae</taxon>
        <taxon>Rhizobium/Agrobacterium group</taxon>
        <taxon>Rhizobium</taxon>
    </lineage>
</organism>
<feature type="transmembrane region" description="Helical" evidence="5">
    <location>
        <begin position="276"/>
        <end position="297"/>
    </location>
</feature>
<evidence type="ECO:0000313" key="7">
    <source>
        <dbReference type="EMBL" id="NGO64805.1"/>
    </source>
</evidence>
<comment type="caution">
    <text evidence="7">The sequence shown here is derived from an EMBL/GenBank/DDBJ whole genome shotgun (WGS) entry which is preliminary data.</text>
</comment>
<keyword evidence="4 5" id="KW-0472">Membrane</keyword>
<dbReference type="EMBL" id="JAAKZH010000004">
    <property type="protein sequence ID" value="NGO64805.1"/>
    <property type="molecule type" value="Genomic_DNA"/>
</dbReference>
<gene>
    <name evidence="7" type="ORF">G6N76_14135</name>
</gene>
<proteinExistence type="predicted"/>
<reference evidence="7 8" key="1">
    <citation type="submission" date="2020-02" db="EMBL/GenBank/DDBJ databases">
        <title>Genome sequence of the type strain CCBAU10050 of Rhizobium daejeonense.</title>
        <authorList>
            <person name="Gao J."/>
            <person name="Sun J."/>
        </authorList>
    </citation>
    <scope>NUCLEOTIDE SEQUENCE [LARGE SCALE GENOMIC DNA]</scope>
    <source>
        <strain evidence="7 8">CCBAU10050</strain>
    </source>
</reference>
<dbReference type="Pfam" id="PF00892">
    <property type="entry name" value="EamA"/>
    <property type="match status" value="2"/>
</dbReference>
<feature type="transmembrane region" description="Helical" evidence="5">
    <location>
        <begin position="38"/>
        <end position="58"/>
    </location>
</feature>
<comment type="subcellular location">
    <subcellularLocation>
        <location evidence="1">Membrane</location>
        <topology evidence="1">Multi-pass membrane protein</topology>
    </subcellularLocation>
</comment>
<dbReference type="InterPro" id="IPR050638">
    <property type="entry name" value="AA-Vitamin_Transporters"/>
</dbReference>
<feature type="transmembrane region" description="Helical" evidence="5">
    <location>
        <begin position="70"/>
        <end position="90"/>
    </location>
</feature>
<feature type="domain" description="EamA" evidence="6">
    <location>
        <begin position="156"/>
        <end position="291"/>
    </location>
</feature>
<evidence type="ECO:0000256" key="3">
    <source>
        <dbReference type="ARBA" id="ARBA00022989"/>
    </source>
</evidence>
<feature type="domain" description="EamA" evidence="6">
    <location>
        <begin position="16"/>
        <end position="143"/>
    </location>
</feature>
<sequence>MAQKEMAKSEWLMLGALSLLWGGSFLFNGILVKAWPPVTIVTARVGLAAIALWIIVRLAGIAVPRSREAWLAFLGMGILNNVIPFTLIVWGQTHIASGLAAILNATTPLFGVLVAHVLTPDEKLTANKVAGLLIGIGGVAVMMGPSLLGHVGNDVWGELAVLGAALSYAFAGVFGRRFKRMGMPPLLPAAGQVTMSAFLLLPVALIVDRPFSLPAPGAEAISALLGLALLSTAFAYVLFFRILATAGVTNLMLVTILIPPSAVVLSAIVLGEQLELRHGLGMVLIALGLVAIDGRLWRRFVARGA</sequence>
<dbReference type="InterPro" id="IPR037185">
    <property type="entry name" value="EmrE-like"/>
</dbReference>
<dbReference type="InterPro" id="IPR000620">
    <property type="entry name" value="EamA_dom"/>
</dbReference>
<dbReference type="AlphaFoldDB" id="A0A6M1S0Z8"/>
<feature type="transmembrane region" description="Helical" evidence="5">
    <location>
        <begin position="96"/>
        <end position="118"/>
    </location>
</feature>
<evidence type="ECO:0000313" key="8">
    <source>
        <dbReference type="Proteomes" id="UP000477849"/>
    </source>
</evidence>
<evidence type="ECO:0000256" key="2">
    <source>
        <dbReference type="ARBA" id="ARBA00022692"/>
    </source>
</evidence>
<feature type="transmembrane region" description="Helical" evidence="5">
    <location>
        <begin position="130"/>
        <end position="149"/>
    </location>
</feature>
<dbReference type="PANTHER" id="PTHR32322">
    <property type="entry name" value="INNER MEMBRANE TRANSPORTER"/>
    <property type="match status" value="1"/>
</dbReference>
<evidence type="ECO:0000259" key="6">
    <source>
        <dbReference type="Pfam" id="PF00892"/>
    </source>
</evidence>
<evidence type="ECO:0000256" key="4">
    <source>
        <dbReference type="ARBA" id="ARBA00023136"/>
    </source>
</evidence>
<name>A0A6M1S0Z8_9HYPH</name>
<dbReference type="RefSeq" id="WP_163903057.1">
    <property type="nucleotide sequence ID" value="NZ_CP048427.1"/>
</dbReference>
<feature type="transmembrane region" description="Helical" evidence="5">
    <location>
        <begin position="251"/>
        <end position="270"/>
    </location>
</feature>
<feature type="transmembrane region" description="Helical" evidence="5">
    <location>
        <begin position="186"/>
        <end position="207"/>
    </location>
</feature>
<protein>
    <submittedName>
        <fullName evidence="7">DMT family transporter</fullName>
    </submittedName>
</protein>
<keyword evidence="8" id="KW-1185">Reference proteome</keyword>
<evidence type="ECO:0000256" key="1">
    <source>
        <dbReference type="ARBA" id="ARBA00004141"/>
    </source>
</evidence>
<dbReference type="GO" id="GO:0016020">
    <property type="term" value="C:membrane"/>
    <property type="evidence" value="ECO:0007669"/>
    <property type="project" value="UniProtKB-SubCell"/>
</dbReference>
<dbReference type="Proteomes" id="UP000477849">
    <property type="component" value="Unassembled WGS sequence"/>
</dbReference>
<evidence type="ECO:0000256" key="5">
    <source>
        <dbReference type="SAM" id="Phobius"/>
    </source>
</evidence>
<dbReference type="PANTHER" id="PTHR32322:SF9">
    <property type="entry name" value="AMINO-ACID METABOLITE EFFLUX PUMP-RELATED"/>
    <property type="match status" value="1"/>
</dbReference>
<keyword evidence="2 5" id="KW-0812">Transmembrane</keyword>
<feature type="transmembrane region" description="Helical" evidence="5">
    <location>
        <begin position="219"/>
        <end position="239"/>
    </location>
</feature>
<accession>A0A6M1S0Z8</accession>
<keyword evidence="3 5" id="KW-1133">Transmembrane helix</keyword>